<evidence type="ECO:0008006" key="3">
    <source>
        <dbReference type="Google" id="ProtNLM"/>
    </source>
</evidence>
<evidence type="ECO:0000313" key="1">
    <source>
        <dbReference type="EMBL" id="AEE16271.1"/>
    </source>
</evidence>
<dbReference type="Proteomes" id="UP000006546">
    <property type="component" value="Chromosome"/>
</dbReference>
<gene>
    <name evidence="1" type="ordered locus">Trebr_0835</name>
</gene>
<sequence length="270" mass="30218">MTVNEELKETLRALADAYETADFSAGDPSCVLKRYADRADAEAAAFIAAMLSFGRREQFLKKICHILDLSDKAGGPAEWLRSGRYETDFIPPGAEYEAKFYRFYSYADMLDLFSALRRILQCADTLGSYFEKEYGRVCAECVQACGCSRTPQRPPHLAETVSRAFCGCAVVPQGKNSANKRIHMFLRWMVRRDSPVDLGFWQWYSPAELLIPLDTHVVQESVKLGLLPESCAGTAKTAALLTERLKQVWPDDPCRGDFALFGLGVDEGVR</sequence>
<dbReference type="RefSeq" id="WP_013757990.1">
    <property type="nucleotide sequence ID" value="NC_015500.1"/>
</dbReference>
<accession>F4LIU6</accession>
<dbReference type="HOGENOM" id="CLU_064298_0_0_12"/>
<proteinExistence type="predicted"/>
<evidence type="ECO:0000313" key="2">
    <source>
        <dbReference type="Proteomes" id="UP000006546"/>
    </source>
</evidence>
<dbReference type="NCBIfam" id="TIGR02757">
    <property type="entry name" value="TIGR02757 family protein"/>
    <property type="match status" value="1"/>
</dbReference>
<name>F4LIU6_TREBD</name>
<dbReference type="EMBL" id="CP002696">
    <property type="protein sequence ID" value="AEE16271.1"/>
    <property type="molecule type" value="Genomic_DNA"/>
</dbReference>
<dbReference type="Pfam" id="PF09674">
    <property type="entry name" value="DUF2400"/>
    <property type="match status" value="1"/>
</dbReference>
<organism evidence="1 2">
    <name type="scientific">Treponema brennaborense (strain DSM 12168 / CIP 105900 / DD5/3)</name>
    <dbReference type="NCBI Taxonomy" id="906968"/>
    <lineage>
        <taxon>Bacteria</taxon>
        <taxon>Pseudomonadati</taxon>
        <taxon>Spirochaetota</taxon>
        <taxon>Spirochaetia</taxon>
        <taxon>Spirochaetales</taxon>
        <taxon>Treponemataceae</taxon>
        <taxon>Treponema</taxon>
    </lineage>
</organism>
<dbReference type="InterPro" id="IPR014127">
    <property type="entry name" value="CHP02757"/>
</dbReference>
<dbReference type="STRING" id="906968.Trebr_0835"/>
<dbReference type="AlphaFoldDB" id="F4LIU6"/>
<keyword evidence="2" id="KW-1185">Reference proteome</keyword>
<dbReference type="KEGG" id="tbe:Trebr_0835"/>
<reference evidence="2" key="1">
    <citation type="submission" date="2011-04" db="EMBL/GenBank/DDBJ databases">
        <title>The complete genome of Treponema brennaborense DSM 12168.</title>
        <authorList>
            <person name="Lucas S."/>
            <person name="Han J."/>
            <person name="Lapidus A."/>
            <person name="Bruce D."/>
            <person name="Goodwin L."/>
            <person name="Pitluck S."/>
            <person name="Peters L."/>
            <person name="Kyrpides N."/>
            <person name="Mavromatis K."/>
            <person name="Ivanova N."/>
            <person name="Mikhailova N."/>
            <person name="Pagani I."/>
            <person name="Teshima H."/>
            <person name="Detter J.C."/>
            <person name="Tapia R."/>
            <person name="Han C."/>
            <person name="Land M."/>
            <person name="Hauser L."/>
            <person name="Markowitz V."/>
            <person name="Cheng J.-F."/>
            <person name="Hugenholtz P."/>
            <person name="Woyke T."/>
            <person name="Wu D."/>
            <person name="Gronow S."/>
            <person name="Wellnitz S."/>
            <person name="Brambilla E."/>
            <person name="Klenk H.-P."/>
            <person name="Eisen J.A."/>
        </authorList>
    </citation>
    <scope>NUCLEOTIDE SEQUENCE [LARGE SCALE GENOMIC DNA]</scope>
    <source>
        <strain evidence="2">DSM 12168 / CIP 105900 / DD5/3</strain>
    </source>
</reference>
<protein>
    <recommendedName>
        <fullName evidence="3">TIGR02757 family protein</fullName>
    </recommendedName>
</protein>
<dbReference type="eggNOG" id="COG0177">
    <property type="taxonomic scope" value="Bacteria"/>
</dbReference>